<gene>
    <name evidence="6" type="ORF">ENS29_16675</name>
</gene>
<organism evidence="6">
    <name type="scientific">Desulfatirhabdium butyrativorans</name>
    <dbReference type="NCBI Taxonomy" id="340467"/>
    <lineage>
        <taxon>Bacteria</taxon>
        <taxon>Pseudomonadati</taxon>
        <taxon>Thermodesulfobacteriota</taxon>
        <taxon>Desulfobacteria</taxon>
        <taxon>Desulfobacterales</taxon>
        <taxon>Desulfatirhabdiaceae</taxon>
        <taxon>Desulfatirhabdium</taxon>
    </lineage>
</organism>
<evidence type="ECO:0000313" key="6">
    <source>
        <dbReference type="EMBL" id="HGU34460.1"/>
    </source>
</evidence>
<reference evidence="6" key="1">
    <citation type="journal article" date="2020" name="mSystems">
        <title>Genome- and Community-Level Interaction Insights into Carbon Utilization and Element Cycling Functions of Hydrothermarchaeota in Hydrothermal Sediment.</title>
        <authorList>
            <person name="Zhou Z."/>
            <person name="Liu Y."/>
            <person name="Xu W."/>
            <person name="Pan J."/>
            <person name="Luo Z.H."/>
            <person name="Li M."/>
        </authorList>
    </citation>
    <scope>NUCLEOTIDE SEQUENCE [LARGE SCALE GENOMIC DNA]</scope>
    <source>
        <strain evidence="6">SpSt-477</strain>
    </source>
</reference>
<evidence type="ECO:0000256" key="5">
    <source>
        <dbReference type="SAM" id="Phobius"/>
    </source>
</evidence>
<evidence type="ECO:0000256" key="4">
    <source>
        <dbReference type="ARBA" id="ARBA00023136"/>
    </source>
</evidence>
<name>A0A7C4RUP0_9BACT</name>
<dbReference type="GO" id="GO:0016020">
    <property type="term" value="C:membrane"/>
    <property type="evidence" value="ECO:0007669"/>
    <property type="project" value="UniProtKB-SubCell"/>
</dbReference>
<comment type="caution">
    <text evidence="6">The sequence shown here is derived from an EMBL/GenBank/DDBJ whole genome shotgun (WGS) entry which is preliminary data.</text>
</comment>
<accession>A0A7C4RUP0</accession>
<dbReference type="Pfam" id="PF02674">
    <property type="entry name" value="Colicin_V"/>
    <property type="match status" value="1"/>
</dbReference>
<dbReference type="InterPro" id="IPR003825">
    <property type="entry name" value="Colicin-V_CvpA"/>
</dbReference>
<comment type="subcellular location">
    <subcellularLocation>
        <location evidence="1">Membrane</location>
        <topology evidence="1">Multi-pass membrane protein</topology>
    </subcellularLocation>
</comment>
<proteinExistence type="predicted"/>
<dbReference type="EMBL" id="DSUH01000380">
    <property type="protein sequence ID" value="HGU34460.1"/>
    <property type="molecule type" value="Genomic_DNA"/>
</dbReference>
<dbReference type="PANTHER" id="PTHR36926:SF1">
    <property type="entry name" value="COLICIN V PRODUCTION PROTEIN"/>
    <property type="match status" value="1"/>
</dbReference>
<dbReference type="AlphaFoldDB" id="A0A7C4RUP0"/>
<evidence type="ECO:0000256" key="1">
    <source>
        <dbReference type="ARBA" id="ARBA00004141"/>
    </source>
</evidence>
<sequence>MNTLDTIVLVIFGYCVIRGFFRGIIKEISSIVGVICGYYGAYTYYGQVAEMFQHWVTNPGYAKIIGFVLVFCGVFIAVNIVGLIIRYFMNVSFLGWIDRIFGFAFGTAKAILIASILVVMLTAFLPKGAPLIRDSVTAPYISRVSEWISMMVSKEMKFEYEQKIRELKKHWNLPI</sequence>
<feature type="transmembrane region" description="Helical" evidence="5">
    <location>
        <begin position="100"/>
        <end position="125"/>
    </location>
</feature>
<dbReference type="InterPro" id="IPR052719">
    <property type="entry name" value="CvpA-like"/>
</dbReference>
<keyword evidence="3 5" id="KW-1133">Transmembrane helix</keyword>
<feature type="transmembrane region" description="Helical" evidence="5">
    <location>
        <begin position="65"/>
        <end position="88"/>
    </location>
</feature>
<protein>
    <submittedName>
        <fullName evidence="6">CvpA family protein</fullName>
    </submittedName>
</protein>
<evidence type="ECO:0000256" key="2">
    <source>
        <dbReference type="ARBA" id="ARBA00022692"/>
    </source>
</evidence>
<keyword evidence="4 5" id="KW-0472">Membrane</keyword>
<dbReference type="PANTHER" id="PTHR36926">
    <property type="entry name" value="COLICIN V PRODUCTION PROTEIN"/>
    <property type="match status" value="1"/>
</dbReference>
<dbReference type="GO" id="GO:0009403">
    <property type="term" value="P:toxin biosynthetic process"/>
    <property type="evidence" value="ECO:0007669"/>
    <property type="project" value="InterPro"/>
</dbReference>
<feature type="transmembrane region" description="Helical" evidence="5">
    <location>
        <begin position="28"/>
        <end position="45"/>
    </location>
</feature>
<evidence type="ECO:0000256" key="3">
    <source>
        <dbReference type="ARBA" id="ARBA00022989"/>
    </source>
</evidence>
<keyword evidence="2 5" id="KW-0812">Transmembrane</keyword>
<feature type="transmembrane region" description="Helical" evidence="5">
    <location>
        <begin position="6"/>
        <end position="21"/>
    </location>
</feature>